<dbReference type="GO" id="GO:0004222">
    <property type="term" value="F:metalloendopeptidase activity"/>
    <property type="evidence" value="ECO:0007669"/>
    <property type="project" value="InterPro"/>
</dbReference>
<protein>
    <recommendedName>
        <fullName evidence="8">Endoribonuclease YbeY</fullName>
        <ecNumber evidence="8">3.1.-.-</ecNumber>
    </recommendedName>
</protein>
<evidence type="ECO:0000313" key="9">
    <source>
        <dbReference type="EMBL" id="SHN62786.1"/>
    </source>
</evidence>
<dbReference type="EMBL" id="FRDI01000005">
    <property type="protein sequence ID" value="SHN62786.1"/>
    <property type="molecule type" value="Genomic_DNA"/>
</dbReference>
<proteinExistence type="inferred from homology"/>
<keyword evidence="3 8" id="KW-0540">Nuclease</keyword>
<evidence type="ECO:0000256" key="5">
    <source>
        <dbReference type="ARBA" id="ARBA00022759"/>
    </source>
</evidence>
<dbReference type="SUPFAM" id="SSF55486">
    <property type="entry name" value="Metalloproteases ('zincins'), catalytic domain"/>
    <property type="match status" value="1"/>
</dbReference>
<comment type="caution">
    <text evidence="8">Lacks conserved residue(s) required for the propagation of feature annotation.</text>
</comment>
<keyword evidence="4" id="KW-0479">Metal-binding</keyword>
<comment type="function">
    <text evidence="8">Single strand-specific metallo-endoribonuclease involved in late-stage 70S ribosome quality control and in maturation of the 3' terminus of the 16S rRNA.</text>
</comment>
<dbReference type="Gene3D" id="3.40.390.30">
    <property type="entry name" value="Metalloproteases ('zincins'), catalytic domain"/>
    <property type="match status" value="1"/>
</dbReference>
<dbReference type="GO" id="GO:0004521">
    <property type="term" value="F:RNA endonuclease activity"/>
    <property type="evidence" value="ECO:0007669"/>
    <property type="project" value="UniProtKB-UniRule"/>
</dbReference>
<evidence type="ECO:0000256" key="7">
    <source>
        <dbReference type="ARBA" id="ARBA00022833"/>
    </source>
</evidence>
<dbReference type="AlphaFoldDB" id="A0A1M7SWK5"/>
<dbReference type="RefSeq" id="WP_072696995.1">
    <property type="nucleotide sequence ID" value="NZ_FRDI01000005.1"/>
</dbReference>
<accession>A0A1M7SWK5</accession>
<dbReference type="EC" id="3.1.-.-" evidence="8"/>
<dbReference type="NCBIfam" id="TIGR00043">
    <property type="entry name" value="rRNA maturation RNase YbeY"/>
    <property type="match status" value="1"/>
</dbReference>
<keyword evidence="8" id="KW-0698">rRNA processing</keyword>
<evidence type="ECO:0000256" key="4">
    <source>
        <dbReference type="ARBA" id="ARBA00022723"/>
    </source>
</evidence>
<keyword evidence="5 8" id="KW-0255">Endonuclease</keyword>
<keyword evidence="6 8" id="KW-0378">Hydrolase</keyword>
<sequence length="157" mass="17472">MKININAQRAVLLLTPLDLSELKQILSVMLNALGYKDAHGWVLNVCLVDDNTIEEYNNSLFALSGPTNVLSFPAGEQDSLEKLQYVKLIGELVLSVDTVKRESFLYGQDEREHFLWLLAHGLAHLGSPEQLKAGGLDHGEIHDNLSQKAFESVTLFI</sequence>
<evidence type="ECO:0000313" key="10">
    <source>
        <dbReference type="Proteomes" id="UP000186469"/>
    </source>
</evidence>
<evidence type="ECO:0000256" key="6">
    <source>
        <dbReference type="ARBA" id="ARBA00022801"/>
    </source>
</evidence>
<dbReference type="Pfam" id="PF02130">
    <property type="entry name" value="YbeY"/>
    <property type="match status" value="1"/>
</dbReference>
<comment type="cofactor">
    <cofactor evidence="1">
        <name>Zn(2+)</name>
        <dbReference type="ChEBI" id="CHEBI:29105"/>
    </cofactor>
</comment>
<dbReference type="GO" id="GO:0006364">
    <property type="term" value="P:rRNA processing"/>
    <property type="evidence" value="ECO:0007669"/>
    <property type="project" value="UniProtKB-UniRule"/>
</dbReference>
<reference evidence="9 10" key="1">
    <citation type="submission" date="2016-12" db="EMBL/GenBank/DDBJ databases">
        <authorList>
            <person name="Song W.-J."/>
            <person name="Kurnit D.M."/>
        </authorList>
    </citation>
    <scope>NUCLEOTIDE SEQUENCE [LARGE SCALE GENOMIC DNA]</scope>
    <source>
        <strain evidence="9 10">DSM 11393</strain>
    </source>
</reference>
<keyword evidence="8" id="KW-0963">Cytoplasm</keyword>
<keyword evidence="7" id="KW-0862">Zinc</keyword>
<dbReference type="InterPro" id="IPR002036">
    <property type="entry name" value="YbeY"/>
</dbReference>
<dbReference type="InterPro" id="IPR023091">
    <property type="entry name" value="MetalPrtase_cat_dom_sf_prd"/>
</dbReference>
<keyword evidence="10" id="KW-1185">Reference proteome</keyword>
<dbReference type="GO" id="GO:0005737">
    <property type="term" value="C:cytoplasm"/>
    <property type="evidence" value="ECO:0007669"/>
    <property type="project" value="UniProtKB-SubCell"/>
</dbReference>
<keyword evidence="8" id="KW-0690">Ribosome biogenesis</keyword>
<comment type="similarity">
    <text evidence="2 8">Belongs to the endoribonuclease YbeY family.</text>
</comment>
<organism evidence="9 10">
    <name type="scientific">Desulfovibrio litoralis DSM 11393</name>
    <dbReference type="NCBI Taxonomy" id="1121455"/>
    <lineage>
        <taxon>Bacteria</taxon>
        <taxon>Pseudomonadati</taxon>
        <taxon>Thermodesulfobacteriota</taxon>
        <taxon>Desulfovibrionia</taxon>
        <taxon>Desulfovibrionales</taxon>
        <taxon>Desulfovibrionaceae</taxon>
        <taxon>Desulfovibrio</taxon>
    </lineage>
</organism>
<comment type="subcellular location">
    <subcellularLocation>
        <location evidence="8">Cytoplasm</location>
    </subcellularLocation>
</comment>
<name>A0A1M7SWK5_9BACT</name>
<evidence type="ECO:0000256" key="1">
    <source>
        <dbReference type="ARBA" id="ARBA00001947"/>
    </source>
</evidence>
<evidence type="ECO:0000256" key="8">
    <source>
        <dbReference type="HAMAP-Rule" id="MF_00009"/>
    </source>
</evidence>
<dbReference type="STRING" id="1121455.SAMN02745728_01302"/>
<dbReference type="Proteomes" id="UP000186469">
    <property type="component" value="Unassembled WGS sequence"/>
</dbReference>
<evidence type="ECO:0000256" key="3">
    <source>
        <dbReference type="ARBA" id="ARBA00022722"/>
    </source>
</evidence>
<dbReference type="HAMAP" id="MF_00009">
    <property type="entry name" value="Endoribonucl_YbeY"/>
    <property type="match status" value="1"/>
</dbReference>
<evidence type="ECO:0000256" key="2">
    <source>
        <dbReference type="ARBA" id="ARBA00010875"/>
    </source>
</evidence>
<gene>
    <name evidence="8" type="primary">ybeY</name>
    <name evidence="9" type="ORF">SAMN02745728_01302</name>
</gene>
<dbReference type="GO" id="GO:0046872">
    <property type="term" value="F:metal ion binding"/>
    <property type="evidence" value="ECO:0007669"/>
    <property type="project" value="UniProtKB-KW"/>
</dbReference>